<name>A0ABS3KLX1_9PROT</name>
<dbReference type="InterPro" id="IPR057326">
    <property type="entry name" value="KR_dom"/>
</dbReference>
<dbReference type="SMART" id="SM00822">
    <property type="entry name" value="PKS_KR"/>
    <property type="match status" value="1"/>
</dbReference>
<keyword evidence="6" id="KW-1185">Reference proteome</keyword>
<evidence type="ECO:0000259" key="4">
    <source>
        <dbReference type="SMART" id="SM00822"/>
    </source>
</evidence>
<comment type="similarity">
    <text evidence="1 3">Belongs to the short-chain dehydrogenases/reductases (SDR) family.</text>
</comment>
<gene>
    <name evidence="5" type="ORF">IAI61_05405</name>
</gene>
<keyword evidence="2" id="KW-0560">Oxidoreductase</keyword>
<dbReference type="PRINTS" id="PR00080">
    <property type="entry name" value="SDRFAMILY"/>
</dbReference>
<reference evidence="5 6" key="1">
    <citation type="submission" date="2020-09" db="EMBL/GenBank/DDBJ databases">
        <title>Roseomonas.</title>
        <authorList>
            <person name="Zhu W."/>
        </authorList>
    </citation>
    <scope>NUCLEOTIDE SEQUENCE [LARGE SCALE GENOMIC DNA]</scope>
    <source>
        <strain evidence="5 6">573</strain>
    </source>
</reference>
<dbReference type="InterPro" id="IPR036291">
    <property type="entry name" value="NAD(P)-bd_dom_sf"/>
</dbReference>
<dbReference type="Gene3D" id="3.40.50.720">
    <property type="entry name" value="NAD(P)-binding Rossmann-like Domain"/>
    <property type="match status" value="1"/>
</dbReference>
<dbReference type="Proteomes" id="UP001518989">
    <property type="component" value="Unassembled WGS sequence"/>
</dbReference>
<dbReference type="InterPro" id="IPR002347">
    <property type="entry name" value="SDR_fam"/>
</dbReference>
<evidence type="ECO:0000313" key="5">
    <source>
        <dbReference type="EMBL" id="MBO1078458.1"/>
    </source>
</evidence>
<feature type="domain" description="Ketoreductase" evidence="4">
    <location>
        <begin position="8"/>
        <end position="200"/>
    </location>
</feature>
<evidence type="ECO:0000256" key="2">
    <source>
        <dbReference type="ARBA" id="ARBA00023002"/>
    </source>
</evidence>
<comment type="caution">
    <text evidence="5">The sequence shown here is derived from an EMBL/GenBank/DDBJ whole genome shotgun (WGS) entry which is preliminary data.</text>
</comment>
<evidence type="ECO:0000313" key="6">
    <source>
        <dbReference type="Proteomes" id="UP001518989"/>
    </source>
</evidence>
<dbReference type="Pfam" id="PF00106">
    <property type="entry name" value="adh_short"/>
    <property type="match status" value="1"/>
</dbReference>
<organism evidence="5 6">
    <name type="scientific">Roseomonas haemaphysalidis</name>
    <dbReference type="NCBI Taxonomy" id="2768162"/>
    <lineage>
        <taxon>Bacteria</taxon>
        <taxon>Pseudomonadati</taxon>
        <taxon>Pseudomonadota</taxon>
        <taxon>Alphaproteobacteria</taxon>
        <taxon>Acetobacterales</taxon>
        <taxon>Roseomonadaceae</taxon>
        <taxon>Roseomonas</taxon>
    </lineage>
</organism>
<dbReference type="EMBL" id="JACTNG010000002">
    <property type="protein sequence ID" value="MBO1078458.1"/>
    <property type="molecule type" value="Genomic_DNA"/>
</dbReference>
<evidence type="ECO:0000256" key="3">
    <source>
        <dbReference type="RuleBase" id="RU000363"/>
    </source>
</evidence>
<accession>A0ABS3KLX1</accession>
<dbReference type="PANTHER" id="PTHR42760:SF133">
    <property type="entry name" value="3-OXOACYL-[ACYL-CARRIER-PROTEIN] REDUCTASE"/>
    <property type="match status" value="1"/>
</dbReference>
<protein>
    <submittedName>
        <fullName evidence="5">SDR family NAD(P)-dependent oxidoreductase</fullName>
    </submittedName>
</protein>
<dbReference type="PANTHER" id="PTHR42760">
    <property type="entry name" value="SHORT-CHAIN DEHYDROGENASES/REDUCTASES FAMILY MEMBER"/>
    <property type="match status" value="1"/>
</dbReference>
<sequence>MDLGLTNKCALVTGGARGIGRAIAASLLAEGARVAFCSRSPEPVVETERQLREAAGPERVFGFPADVATAEGAAGFVADAVVALGGVDLLVANVGGSAGGWLEESTHDDWQRTFALNLFHAVDTIRAVVPHMRQRGGGSIVVVASISGWKPGGKAQYAAAKAAEIQLAASLAEELAPDRIRINTVSPGSVLYEGGGWDRRMQREPEVIEAFIQREFPGGRMGTAEEIADVVTFALSRRASWVNGAHLAVDGAQRRPSIG</sequence>
<dbReference type="RefSeq" id="WP_207415881.1">
    <property type="nucleotide sequence ID" value="NZ_CP061178.1"/>
</dbReference>
<proteinExistence type="inferred from homology"/>
<dbReference type="SUPFAM" id="SSF51735">
    <property type="entry name" value="NAD(P)-binding Rossmann-fold domains"/>
    <property type="match status" value="1"/>
</dbReference>
<dbReference type="PRINTS" id="PR00081">
    <property type="entry name" value="GDHRDH"/>
</dbReference>
<evidence type="ECO:0000256" key="1">
    <source>
        <dbReference type="ARBA" id="ARBA00006484"/>
    </source>
</evidence>